<feature type="region of interest" description="Disordered" evidence="1">
    <location>
        <begin position="1"/>
        <end position="46"/>
    </location>
</feature>
<evidence type="ECO:0000313" key="5">
    <source>
        <dbReference type="Proteomes" id="UP001438707"/>
    </source>
</evidence>
<dbReference type="CDD" id="cd00519">
    <property type="entry name" value="Lipase_3"/>
    <property type="match status" value="1"/>
</dbReference>
<organism evidence="4 5">
    <name type="scientific">Apatococcus lobatus</name>
    <dbReference type="NCBI Taxonomy" id="904363"/>
    <lineage>
        <taxon>Eukaryota</taxon>
        <taxon>Viridiplantae</taxon>
        <taxon>Chlorophyta</taxon>
        <taxon>core chlorophytes</taxon>
        <taxon>Trebouxiophyceae</taxon>
        <taxon>Chlorellales</taxon>
        <taxon>Chlorellaceae</taxon>
        <taxon>Apatococcus</taxon>
    </lineage>
</organism>
<dbReference type="Pfam" id="PF01764">
    <property type="entry name" value="Lipase_3"/>
    <property type="match status" value="1"/>
</dbReference>
<feature type="domain" description="Fungal lipase-type" evidence="3">
    <location>
        <begin position="552"/>
        <end position="701"/>
    </location>
</feature>
<evidence type="ECO:0000256" key="2">
    <source>
        <dbReference type="SAM" id="Phobius"/>
    </source>
</evidence>
<feature type="transmembrane region" description="Helical" evidence="2">
    <location>
        <begin position="392"/>
        <end position="410"/>
    </location>
</feature>
<evidence type="ECO:0000313" key="4">
    <source>
        <dbReference type="EMBL" id="KAK9843333.1"/>
    </source>
</evidence>
<dbReference type="Proteomes" id="UP001438707">
    <property type="component" value="Unassembled WGS sequence"/>
</dbReference>
<name>A0AAW1SD67_9CHLO</name>
<dbReference type="PANTHER" id="PTHR45856:SF24">
    <property type="entry name" value="FUNGAL LIPASE-LIKE DOMAIN-CONTAINING PROTEIN"/>
    <property type="match status" value="1"/>
</dbReference>
<dbReference type="AlphaFoldDB" id="A0AAW1SD67"/>
<keyword evidence="2" id="KW-0472">Membrane</keyword>
<feature type="transmembrane region" description="Helical" evidence="2">
    <location>
        <begin position="103"/>
        <end position="123"/>
    </location>
</feature>
<keyword evidence="2" id="KW-0812">Transmembrane</keyword>
<proteinExistence type="predicted"/>
<feature type="compositionally biased region" description="Low complexity" evidence="1">
    <location>
        <begin position="1"/>
        <end position="10"/>
    </location>
</feature>
<feature type="transmembrane region" description="Helical" evidence="2">
    <location>
        <begin position="143"/>
        <end position="164"/>
    </location>
</feature>
<comment type="caution">
    <text evidence="4">The sequence shown here is derived from an EMBL/GenBank/DDBJ whole genome shotgun (WGS) entry which is preliminary data.</text>
</comment>
<dbReference type="InterPro" id="IPR029058">
    <property type="entry name" value="AB_hydrolase_fold"/>
</dbReference>
<dbReference type="Gene3D" id="3.40.50.1820">
    <property type="entry name" value="alpha/beta hydrolase"/>
    <property type="match status" value="1"/>
</dbReference>
<feature type="transmembrane region" description="Helical" evidence="2">
    <location>
        <begin position="221"/>
        <end position="244"/>
    </location>
</feature>
<reference evidence="4 5" key="1">
    <citation type="journal article" date="2024" name="Nat. Commun.">
        <title>Phylogenomics reveals the evolutionary origins of lichenization in chlorophyte algae.</title>
        <authorList>
            <person name="Puginier C."/>
            <person name="Libourel C."/>
            <person name="Otte J."/>
            <person name="Skaloud P."/>
            <person name="Haon M."/>
            <person name="Grisel S."/>
            <person name="Petersen M."/>
            <person name="Berrin J.G."/>
            <person name="Delaux P.M."/>
            <person name="Dal Grande F."/>
            <person name="Keller J."/>
        </authorList>
    </citation>
    <scope>NUCLEOTIDE SEQUENCE [LARGE SCALE GENOMIC DNA]</scope>
    <source>
        <strain evidence="4 5">SAG 2145</strain>
    </source>
</reference>
<feature type="transmembrane region" description="Helical" evidence="2">
    <location>
        <begin position="416"/>
        <end position="440"/>
    </location>
</feature>
<keyword evidence="5" id="KW-1185">Reference proteome</keyword>
<feature type="transmembrane region" description="Helical" evidence="2">
    <location>
        <begin position="342"/>
        <end position="363"/>
    </location>
</feature>
<dbReference type="EMBL" id="JALJOS010000002">
    <property type="protein sequence ID" value="KAK9843333.1"/>
    <property type="molecule type" value="Genomic_DNA"/>
</dbReference>
<feature type="region of interest" description="Disordered" evidence="1">
    <location>
        <begin position="59"/>
        <end position="80"/>
    </location>
</feature>
<dbReference type="GO" id="GO:0006629">
    <property type="term" value="P:lipid metabolic process"/>
    <property type="evidence" value="ECO:0007669"/>
    <property type="project" value="InterPro"/>
</dbReference>
<gene>
    <name evidence="4" type="ORF">WJX74_010470</name>
</gene>
<keyword evidence="2" id="KW-1133">Transmembrane helix</keyword>
<dbReference type="InterPro" id="IPR002921">
    <property type="entry name" value="Fungal_lipase-type"/>
</dbReference>
<feature type="transmembrane region" description="Helical" evidence="2">
    <location>
        <begin position="185"/>
        <end position="209"/>
    </location>
</feature>
<evidence type="ECO:0000256" key="1">
    <source>
        <dbReference type="SAM" id="MobiDB-lite"/>
    </source>
</evidence>
<sequence length="866" mass="96656">MASPQQAAPSATPPVDLPLSKQFEVTADTPQKAPPPGKLFQDSSATDFTKTSYDEEYDLERASTASSTNPLGDMAGAGQDKHYQPKRDIITRLEHIREKDMKWVLLLFYLGQAAAIIVLIAELVHLCNDNGGLNLRQRHVPEIYNVVIGAICLAALLAMAAWVAERVIRSRCLGKVWQHRRYRANVIVMLELVLMIINMIAFLVPNIYLMACPCCVNVNSAIAWTAFVRWTCWNTIFLLLCMVAHNSMPYDGPIHKKRFSREASPPRRDGIVFDAPLMVHAPKLLLWCFFEAAIGLCAFWWLYHDNQKRGVPMPLKTIAPANCRGAIQLSKAGCKATPVEHVFVGVLMLASLCYFACWVYCIYRSKARLNRKPYNDFKIGNLILRIQERSRWPFIFLFFLCFVLLWYTKINTCGALIFTWIGLLSMQVMGTCGILAWAYIIMPAEPRKKTPLLQVWLQEFAWTERKQCELLATRNASSTSDPTIAAEPMFCFETAMKAFYWSGLVYDTDQSPGYERKVAWGRQLARAEEFDTILEDMFDSKAIIGWGPGGIVLSFRGTASTKNAITDIRAWSVAHPPIRGLSWLLRRPRCHAGFLRAWLANGFNKIVVDRVIQILQAHGTSYKSCAEVPRLLITGHSLGGAMANLAAYDIAKAVQAAGLQAHLACYTFGAPRTGNHAFAWDYRETVPDTWGLINDQDVVARRGKMIFLFKRPGHRVIINARGDLIVRPTYAEASVQRTPGGGSVNNHYLGSYQQALLAVCLSQFSSKRYTTGMRGVLTMAQSSPPFAYLFEKELGLSIDEMRCLSGSEGSQKALNKKALRAIRKTRDGWGDMDDLLALPKPSGDSGAKKESRGLSILSCAACCGSP</sequence>
<dbReference type="InterPro" id="IPR051218">
    <property type="entry name" value="Sec_MonoDiacylglyc_Lipase"/>
</dbReference>
<accession>A0AAW1SD67</accession>
<feature type="transmembrane region" description="Helical" evidence="2">
    <location>
        <begin position="284"/>
        <end position="303"/>
    </location>
</feature>
<dbReference type="SUPFAM" id="SSF53474">
    <property type="entry name" value="alpha/beta-Hydrolases"/>
    <property type="match status" value="1"/>
</dbReference>
<dbReference type="PANTHER" id="PTHR45856">
    <property type="entry name" value="ALPHA/BETA-HYDROLASES SUPERFAMILY PROTEIN"/>
    <property type="match status" value="1"/>
</dbReference>
<protein>
    <recommendedName>
        <fullName evidence="3">Fungal lipase-type domain-containing protein</fullName>
    </recommendedName>
</protein>
<evidence type="ECO:0000259" key="3">
    <source>
        <dbReference type="Pfam" id="PF01764"/>
    </source>
</evidence>